<name>A0A1C2JD97_ACITH</name>
<feature type="transmembrane region" description="Helical" evidence="1">
    <location>
        <begin position="41"/>
        <end position="60"/>
    </location>
</feature>
<dbReference type="RefSeq" id="WP_024893606.1">
    <property type="nucleotide sequence ID" value="NZ_JAVKVP010000003.1"/>
</dbReference>
<evidence type="ECO:0000313" key="2">
    <source>
        <dbReference type="EMBL" id="OCX72027.1"/>
    </source>
</evidence>
<dbReference type="EMBL" id="LWSA01000151">
    <property type="protein sequence ID" value="OCX72027.1"/>
    <property type="molecule type" value="Genomic_DNA"/>
</dbReference>
<dbReference type="OrthoDB" id="5785537at2"/>
<sequence>MDMHNWVLLYILLAFVAANLPWLSNRLFFIRPVAGGKALQWYLLEWLVMYLIVGLIGMAVENSLDGSLHAQGWEFYVIALCMFAVFAIPGFIWRFNVLPMLRRS</sequence>
<feature type="transmembrane region" description="Helical" evidence="1">
    <location>
        <begin position="6"/>
        <end position="29"/>
    </location>
</feature>
<accession>A0A1C2JD97</accession>
<feature type="transmembrane region" description="Helical" evidence="1">
    <location>
        <begin position="75"/>
        <end position="95"/>
    </location>
</feature>
<evidence type="ECO:0008006" key="6">
    <source>
        <dbReference type="Google" id="ProtNLM"/>
    </source>
</evidence>
<keyword evidence="1" id="KW-0472">Membrane</keyword>
<proteinExistence type="predicted"/>
<dbReference type="Pfam" id="PF10993">
    <property type="entry name" value="DUF2818"/>
    <property type="match status" value="1"/>
</dbReference>
<dbReference type="PIRSF" id="PIRSF019883">
    <property type="entry name" value="UCP019883"/>
    <property type="match status" value="1"/>
</dbReference>
<dbReference type="Proteomes" id="UP000095008">
    <property type="component" value="Unassembled WGS sequence"/>
</dbReference>
<evidence type="ECO:0000313" key="3">
    <source>
        <dbReference type="EMBL" id="OCX74844.1"/>
    </source>
</evidence>
<dbReference type="STRING" id="930.GCA_002079865_00638"/>
<dbReference type="InterPro" id="IPR016768">
    <property type="entry name" value="UCP019883"/>
</dbReference>
<keyword evidence="1" id="KW-1133">Transmembrane helix</keyword>
<evidence type="ECO:0000256" key="1">
    <source>
        <dbReference type="SAM" id="Phobius"/>
    </source>
</evidence>
<keyword evidence="5" id="KW-1185">Reference proteome</keyword>
<dbReference type="Proteomes" id="UP000094893">
    <property type="component" value="Unassembled WGS sequence"/>
</dbReference>
<keyword evidence="1" id="KW-0812">Transmembrane</keyword>
<dbReference type="eggNOG" id="ENOG5032Z6F">
    <property type="taxonomic scope" value="Bacteria"/>
</dbReference>
<organism evidence="2 4">
    <name type="scientific">Acidithiobacillus thiooxidans</name>
    <name type="common">Thiobacillus thiooxidans</name>
    <dbReference type="NCBI Taxonomy" id="930"/>
    <lineage>
        <taxon>Bacteria</taxon>
        <taxon>Pseudomonadati</taxon>
        <taxon>Pseudomonadota</taxon>
        <taxon>Acidithiobacillia</taxon>
        <taxon>Acidithiobacillales</taxon>
        <taxon>Acidithiobacillaceae</taxon>
        <taxon>Acidithiobacillus</taxon>
    </lineage>
</organism>
<reference evidence="2 4" key="1">
    <citation type="journal article" date="2016" name="Int. J. Mol. Sci.">
        <title>Comparative genomics of the extreme acidophile Acidithiobacillus thiooxidans reveals intraspecific divergence and niche adaptation.</title>
        <authorList>
            <person name="Zhang X."/>
            <person name="Feng X."/>
            <person name="Tao J."/>
            <person name="Ma L."/>
            <person name="Xiao Y."/>
            <person name="Liang Y."/>
            <person name="Liu X."/>
            <person name="Yin H."/>
        </authorList>
    </citation>
    <scope>NUCLEOTIDE SEQUENCE [LARGE SCALE GENOMIC DNA]</scope>
    <source>
        <strain evidence="2 4">A02</strain>
        <strain evidence="3">DXS-W</strain>
    </source>
</reference>
<comment type="caution">
    <text evidence="2">The sequence shown here is derived from an EMBL/GenBank/DDBJ whole genome shotgun (WGS) entry which is preliminary data.</text>
</comment>
<dbReference type="EMBL" id="LWRY01000028">
    <property type="protein sequence ID" value="OCX74844.1"/>
    <property type="molecule type" value="Genomic_DNA"/>
</dbReference>
<gene>
    <name evidence="3" type="ORF">A6M23_04505</name>
    <name evidence="2" type="ORF">A6P07_10715</name>
</gene>
<evidence type="ECO:0000313" key="4">
    <source>
        <dbReference type="Proteomes" id="UP000094893"/>
    </source>
</evidence>
<evidence type="ECO:0000313" key="5">
    <source>
        <dbReference type="Proteomes" id="UP000095008"/>
    </source>
</evidence>
<protein>
    <recommendedName>
        <fullName evidence="6">DUF2818 domain-containing protein</fullName>
    </recommendedName>
</protein>
<dbReference type="AlphaFoldDB" id="A0A1C2JD97"/>